<evidence type="ECO:0000313" key="2">
    <source>
        <dbReference type="Proteomes" id="UP000693946"/>
    </source>
</evidence>
<name>A0AAV6Q2P4_SOLSE</name>
<dbReference type="Proteomes" id="UP000693946">
    <property type="component" value="Linkage Group LG7"/>
</dbReference>
<dbReference type="AlphaFoldDB" id="A0AAV6Q2P4"/>
<evidence type="ECO:0000313" key="1">
    <source>
        <dbReference type="EMBL" id="KAG7482260.1"/>
    </source>
</evidence>
<organism evidence="1 2">
    <name type="scientific">Solea senegalensis</name>
    <name type="common">Senegalese sole</name>
    <dbReference type="NCBI Taxonomy" id="28829"/>
    <lineage>
        <taxon>Eukaryota</taxon>
        <taxon>Metazoa</taxon>
        <taxon>Chordata</taxon>
        <taxon>Craniata</taxon>
        <taxon>Vertebrata</taxon>
        <taxon>Euteleostomi</taxon>
        <taxon>Actinopterygii</taxon>
        <taxon>Neopterygii</taxon>
        <taxon>Teleostei</taxon>
        <taxon>Neoteleostei</taxon>
        <taxon>Acanthomorphata</taxon>
        <taxon>Carangaria</taxon>
        <taxon>Pleuronectiformes</taxon>
        <taxon>Pleuronectoidei</taxon>
        <taxon>Soleidae</taxon>
        <taxon>Solea</taxon>
    </lineage>
</organism>
<reference evidence="1 2" key="1">
    <citation type="journal article" date="2021" name="Sci. Rep.">
        <title>Chromosome anchoring in Senegalese sole (Solea senegalensis) reveals sex-associated markers and genome rearrangements in flatfish.</title>
        <authorList>
            <person name="Guerrero-Cozar I."/>
            <person name="Gomez-Garrido J."/>
            <person name="Berbel C."/>
            <person name="Martinez-Blanch J.F."/>
            <person name="Alioto T."/>
            <person name="Claros M.G."/>
            <person name="Gagnaire P.A."/>
            <person name="Manchado M."/>
        </authorList>
    </citation>
    <scope>NUCLEOTIDE SEQUENCE [LARGE SCALE GENOMIC DNA]</scope>
    <source>
        <strain evidence="1">Sse05_10M</strain>
    </source>
</reference>
<proteinExistence type="predicted"/>
<dbReference type="EMBL" id="JAGKHQ010000019">
    <property type="protein sequence ID" value="KAG7482260.1"/>
    <property type="molecule type" value="Genomic_DNA"/>
</dbReference>
<comment type="caution">
    <text evidence="1">The sequence shown here is derived from an EMBL/GenBank/DDBJ whole genome shotgun (WGS) entry which is preliminary data.</text>
</comment>
<gene>
    <name evidence="1" type="ORF">JOB18_017052</name>
</gene>
<sequence>MQDVRVATQSLLREDSRQRRLVVDKNNKVTVGLFNVSFVCLKSPCQQHCLNNSERVFSPHSICGLTSVSQRKCEMKKFVKQSAAAFTAEEETRKTPFIPLHVL</sequence>
<accession>A0AAV6Q2P4</accession>
<protein>
    <submittedName>
        <fullName evidence="1">Uncharacterized protein</fullName>
    </submittedName>
</protein>
<keyword evidence="2" id="KW-1185">Reference proteome</keyword>